<dbReference type="PANTHER" id="PTHR10629:SF52">
    <property type="entry name" value="DNA (CYTOSINE-5)-METHYLTRANSFERASE 1"/>
    <property type="match status" value="1"/>
</dbReference>
<dbReference type="Pfam" id="PF00145">
    <property type="entry name" value="DNA_methylase"/>
    <property type="match status" value="2"/>
</dbReference>
<evidence type="ECO:0000256" key="2">
    <source>
        <dbReference type="ARBA" id="ARBA00022603"/>
    </source>
</evidence>
<dbReference type="PROSITE" id="PS00095">
    <property type="entry name" value="C5_MTASE_2"/>
    <property type="match status" value="1"/>
</dbReference>
<comment type="similarity">
    <text evidence="5">Belongs to the class I-like SAM-binding methyltransferase superfamily. C5-methyltransferase family.</text>
</comment>
<name>A0A9P8CDY3_9HELO</name>
<dbReference type="EMBL" id="MU253969">
    <property type="protein sequence ID" value="KAG9243538.1"/>
    <property type="molecule type" value="Genomic_DNA"/>
</dbReference>
<evidence type="ECO:0000256" key="4">
    <source>
        <dbReference type="ARBA" id="ARBA00022691"/>
    </source>
</evidence>
<dbReference type="PANTHER" id="PTHR10629">
    <property type="entry name" value="CYTOSINE-SPECIFIC METHYLTRANSFERASE"/>
    <property type="match status" value="1"/>
</dbReference>
<dbReference type="EC" id="2.1.1.37" evidence="1"/>
<dbReference type="GO" id="GO:0005634">
    <property type="term" value="C:nucleus"/>
    <property type="evidence" value="ECO:0007669"/>
    <property type="project" value="TreeGrafter"/>
</dbReference>
<evidence type="ECO:0000313" key="6">
    <source>
        <dbReference type="EMBL" id="KAG9243538.1"/>
    </source>
</evidence>
<dbReference type="PROSITE" id="PS51679">
    <property type="entry name" value="SAM_MT_C5"/>
    <property type="match status" value="1"/>
</dbReference>
<dbReference type="GO" id="GO:0003677">
    <property type="term" value="F:DNA binding"/>
    <property type="evidence" value="ECO:0007669"/>
    <property type="project" value="TreeGrafter"/>
</dbReference>
<keyword evidence="7" id="KW-1185">Reference proteome</keyword>
<dbReference type="Proteomes" id="UP000887226">
    <property type="component" value="Unassembled WGS sequence"/>
</dbReference>
<feature type="active site" evidence="5">
    <location>
        <position position="275"/>
    </location>
</feature>
<dbReference type="PRINTS" id="PR00105">
    <property type="entry name" value="C5METTRFRASE"/>
</dbReference>
<accession>A0A9P8CDY3</accession>
<dbReference type="InterPro" id="IPR050390">
    <property type="entry name" value="C5-Methyltransferase"/>
</dbReference>
<sequence length="509" mass="56796">MPGMFIELIDGEFLQIKSIAGNSDSNEAILRGYRLQRCSSMNGMLEKKLNELCFFHEVDLDDPRPLLEQSVCEFSIAQVKKIRNVRLTNQKFPLDRNFNNSDFGSQLDAAQNGGLTARWKYICTYKSAAQRYGNEFHDRAFEHVRADEVQGPVTSSDAALRETWRGETIIGGSYLPFTHSQEHVPPTRAPGQMFTYGDAFCGTGGTTRGALLANLKIKWGFDFNAQACVSWKSNFPDADNYELHSSEFVQTARKLIEAGAQAKFKVDILHLSPPCQFFSVAHSVMGKNDEHNSASLFAVRDVIEVATPRVVTLEQAFGIVRPQFMWYLAALIQMFTSLGFSLRWALVHFEDWGLPQRRKRLIMIASCPGEPLPRLPAPTHSATGMHGLKLYATVNATLAQIPHGAPKHNPSELHAQDYKPWDGDAILPRSMTCAGGQNWHPSGRRDFTECEYAALQGFPPGHIFKGSYVRKQIGNAVPPSVARVLFESVKRDLCVADGIVDEPEIMVVD</sequence>
<evidence type="ECO:0000256" key="1">
    <source>
        <dbReference type="ARBA" id="ARBA00011975"/>
    </source>
</evidence>
<evidence type="ECO:0000256" key="3">
    <source>
        <dbReference type="ARBA" id="ARBA00022679"/>
    </source>
</evidence>
<evidence type="ECO:0000256" key="5">
    <source>
        <dbReference type="PROSITE-ProRule" id="PRU01016"/>
    </source>
</evidence>
<dbReference type="SUPFAM" id="SSF53335">
    <property type="entry name" value="S-adenosyl-L-methionine-dependent methyltransferases"/>
    <property type="match status" value="1"/>
</dbReference>
<comment type="caution">
    <text evidence="6">The sequence shown here is derived from an EMBL/GenBank/DDBJ whole genome shotgun (WGS) entry which is preliminary data.</text>
</comment>
<dbReference type="GO" id="GO:0003886">
    <property type="term" value="F:DNA (cytosine-5-)-methyltransferase activity"/>
    <property type="evidence" value="ECO:0007669"/>
    <property type="project" value="UniProtKB-EC"/>
</dbReference>
<keyword evidence="2 5" id="KW-0489">Methyltransferase</keyword>
<protein>
    <recommendedName>
        <fullName evidence="1">DNA (cytosine-5-)-methyltransferase</fullName>
        <ecNumber evidence="1">2.1.1.37</ecNumber>
    </recommendedName>
</protein>
<keyword evidence="3 5" id="KW-0808">Transferase</keyword>
<keyword evidence="4 5" id="KW-0949">S-adenosyl-L-methionine</keyword>
<proteinExistence type="inferred from homology"/>
<dbReference type="InterPro" id="IPR031303">
    <property type="entry name" value="C5_meth_CS"/>
</dbReference>
<gene>
    <name evidence="6" type="ORF">BJ878DRAFT_552606</name>
</gene>
<evidence type="ECO:0000313" key="7">
    <source>
        <dbReference type="Proteomes" id="UP000887226"/>
    </source>
</evidence>
<dbReference type="GO" id="GO:0032259">
    <property type="term" value="P:methylation"/>
    <property type="evidence" value="ECO:0007669"/>
    <property type="project" value="UniProtKB-KW"/>
</dbReference>
<organism evidence="6 7">
    <name type="scientific">Calycina marina</name>
    <dbReference type="NCBI Taxonomy" id="1763456"/>
    <lineage>
        <taxon>Eukaryota</taxon>
        <taxon>Fungi</taxon>
        <taxon>Dikarya</taxon>
        <taxon>Ascomycota</taxon>
        <taxon>Pezizomycotina</taxon>
        <taxon>Leotiomycetes</taxon>
        <taxon>Helotiales</taxon>
        <taxon>Pezizellaceae</taxon>
        <taxon>Calycina</taxon>
    </lineage>
</organism>
<reference evidence="6" key="1">
    <citation type="journal article" date="2021" name="IMA Fungus">
        <title>Genomic characterization of three marine fungi, including Emericellopsis atlantica sp. nov. with signatures of a generalist lifestyle and marine biomass degradation.</title>
        <authorList>
            <person name="Hagestad O.C."/>
            <person name="Hou L."/>
            <person name="Andersen J.H."/>
            <person name="Hansen E.H."/>
            <person name="Altermark B."/>
            <person name="Li C."/>
            <person name="Kuhnert E."/>
            <person name="Cox R.J."/>
            <person name="Crous P.W."/>
            <person name="Spatafora J.W."/>
            <person name="Lail K."/>
            <person name="Amirebrahimi M."/>
            <person name="Lipzen A."/>
            <person name="Pangilinan J."/>
            <person name="Andreopoulos W."/>
            <person name="Hayes R.D."/>
            <person name="Ng V."/>
            <person name="Grigoriev I.V."/>
            <person name="Jackson S.A."/>
            <person name="Sutton T.D.S."/>
            <person name="Dobson A.D.W."/>
            <person name="Rama T."/>
        </authorList>
    </citation>
    <scope>NUCLEOTIDE SEQUENCE</scope>
    <source>
        <strain evidence="6">TRa3180A</strain>
    </source>
</reference>
<dbReference type="InterPro" id="IPR001525">
    <property type="entry name" value="C5_MeTfrase"/>
</dbReference>
<dbReference type="OrthoDB" id="414133at2759"/>
<dbReference type="GO" id="GO:0044027">
    <property type="term" value="P:negative regulation of gene expression via chromosomal CpG island methylation"/>
    <property type="evidence" value="ECO:0007669"/>
    <property type="project" value="TreeGrafter"/>
</dbReference>
<dbReference type="InterPro" id="IPR029063">
    <property type="entry name" value="SAM-dependent_MTases_sf"/>
</dbReference>
<dbReference type="AlphaFoldDB" id="A0A9P8CDY3"/>
<dbReference type="Gene3D" id="3.40.50.150">
    <property type="entry name" value="Vaccinia Virus protein VP39"/>
    <property type="match status" value="1"/>
</dbReference>